<gene>
    <name evidence="1" type="ORF">I8752_07065</name>
</gene>
<keyword evidence="2" id="KW-1185">Reference proteome</keyword>
<proteinExistence type="predicted"/>
<sequence>MKTENELVTGNLRMEDIITIDESKAMKLFRNRFKRYKVLVEELGDEAAFEKMMEKYPQQQQALMGTFIEDNTLAQGFKKADPLLELMGFAMEIVDISQNEIDAALEIQRVCPVLAIAKEYGFDNPCRVFCEMEQEATRRAFPGMKAAILSKQAEGSCVCVFKYERPAKKVMASSTDKQSFFYKLKNHISKVAALVTSLIKIGFKMLAMRFIN</sequence>
<dbReference type="EMBL" id="JAECZA010000018">
    <property type="protein sequence ID" value="MBH8572778.1"/>
    <property type="molecule type" value="Genomic_DNA"/>
</dbReference>
<organism evidence="1 2">
    <name type="scientific">Dendronalium phyllosphericum CENA369</name>
    <dbReference type="NCBI Taxonomy" id="1725256"/>
    <lineage>
        <taxon>Bacteria</taxon>
        <taxon>Bacillati</taxon>
        <taxon>Cyanobacteriota</taxon>
        <taxon>Cyanophyceae</taxon>
        <taxon>Nostocales</taxon>
        <taxon>Nostocaceae</taxon>
        <taxon>Dendronalium</taxon>
        <taxon>Dendronalium phyllosphericum</taxon>
    </lineage>
</organism>
<reference evidence="1 2" key="1">
    <citation type="journal article" date="2021" name="Int. J. Syst. Evol. Microbiol.">
        <title>Amazonocrinis nigriterrae gen. nov., sp. nov., Atlanticothrix silvestris gen. nov., sp. nov. and Dendronalium phyllosphericum gen. nov., sp. nov., nostocacean cyanobacteria from Brazilian environments.</title>
        <authorList>
            <person name="Alvarenga D.O."/>
            <person name="Andreote A.P.D."/>
            <person name="Branco L.H.Z."/>
            <person name="Delbaje E."/>
            <person name="Cruz R.B."/>
            <person name="Varani A.M."/>
            <person name="Fiore M.F."/>
        </authorList>
    </citation>
    <scope>NUCLEOTIDE SEQUENCE [LARGE SCALE GENOMIC DNA]</scope>
    <source>
        <strain evidence="1 2">CENA369</strain>
    </source>
</reference>
<accession>A0A8J7I2D8</accession>
<name>A0A8J7I2D8_9NOST</name>
<evidence type="ECO:0008006" key="3">
    <source>
        <dbReference type="Google" id="ProtNLM"/>
    </source>
</evidence>
<evidence type="ECO:0000313" key="2">
    <source>
        <dbReference type="Proteomes" id="UP000662314"/>
    </source>
</evidence>
<dbReference type="RefSeq" id="WP_214431600.1">
    <property type="nucleotide sequence ID" value="NZ_CAWPUQ010000090.1"/>
</dbReference>
<evidence type="ECO:0000313" key="1">
    <source>
        <dbReference type="EMBL" id="MBH8572778.1"/>
    </source>
</evidence>
<dbReference type="Proteomes" id="UP000662314">
    <property type="component" value="Unassembled WGS sequence"/>
</dbReference>
<comment type="caution">
    <text evidence="1">The sequence shown here is derived from an EMBL/GenBank/DDBJ whole genome shotgun (WGS) entry which is preliminary data.</text>
</comment>
<dbReference type="AlphaFoldDB" id="A0A8J7I2D8"/>
<protein>
    <recommendedName>
        <fullName evidence="3">L-2-amino-thiazoline-4-carboxylic acid hydrolase</fullName>
    </recommendedName>
</protein>